<keyword evidence="1" id="KW-0677">Repeat</keyword>
<dbReference type="PRINTS" id="PR01415">
    <property type="entry name" value="ANKYRIN"/>
</dbReference>
<accession>A0AAV8YDN6</accession>
<dbReference type="EMBL" id="JAPWTK010000110">
    <property type="protein sequence ID" value="KAJ8949771.1"/>
    <property type="molecule type" value="Genomic_DNA"/>
</dbReference>
<dbReference type="InterPro" id="IPR002110">
    <property type="entry name" value="Ankyrin_rpt"/>
</dbReference>
<dbReference type="Gene3D" id="3.40.50.300">
    <property type="entry name" value="P-loop containing nucleotide triphosphate hydrolases"/>
    <property type="match status" value="1"/>
</dbReference>
<feature type="repeat" description="ANK" evidence="3">
    <location>
        <begin position="1466"/>
        <end position="1498"/>
    </location>
</feature>
<feature type="repeat" description="ANK" evidence="3">
    <location>
        <begin position="1303"/>
        <end position="1335"/>
    </location>
</feature>
<dbReference type="PROSITE" id="PS50088">
    <property type="entry name" value="ANK_REPEAT"/>
    <property type="match status" value="5"/>
</dbReference>
<evidence type="ECO:0000256" key="3">
    <source>
        <dbReference type="PROSITE-ProRule" id="PRU00023"/>
    </source>
</evidence>
<feature type="repeat" description="ANK" evidence="3">
    <location>
        <begin position="1240"/>
        <end position="1272"/>
    </location>
</feature>
<dbReference type="SMART" id="SM00248">
    <property type="entry name" value="ANK"/>
    <property type="match status" value="14"/>
</dbReference>
<organism evidence="5 6">
    <name type="scientific">Aromia moschata</name>
    <dbReference type="NCBI Taxonomy" id="1265417"/>
    <lineage>
        <taxon>Eukaryota</taxon>
        <taxon>Metazoa</taxon>
        <taxon>Ecdysozoa</taxon>
        <taxon>Arthropoda</taxon>
        <taxon>Hexapoda</taxon>
        <taxon>Insecta</taxon>
        <taxon>Pterygota</taxon>
        <taxon>Neoptera</taxon>
        <taxon>Endopterygota</taxon>
        <taxon>Coleoptera</taxon>
        <taxon>Polyphaga</taxon>
        <taxon>Cucujiformia</taxon>
        <taxon>Chrysomeloidea</taxon>
        <taxon>Cerambycidae</taxon>
        <taxon>Cerambycinae</taxon>
        <taxon>Callichromatini</taxon>
        <taxon>Aromia</taxon>
    </lineage>
</organism>
<gene>
    <name evidence="5" type="ORF">NQ318_019000</name>
</gene>
<dbReference type="Pfam" id="PF05729">
    <property type="entry name" value="NACHT"/>
    <property type="match status" value="1"/>
</dbReference>
<dbReference type="InterPro" id="IPR007111">
    <property type="entry name" value="NACHT_NTPase"/>
</dbReference>
<protein>
    <recommendedName>
        <fullName evidence="4">NACHT domain-containing protein</fullName>
    </recommendedName>
</protein>
<evidence type="ECO:0000313" key="5">
    <source>
        <dbReference type="EMBL" id="KAJ8949771.1"/>
    </source>
</evidence>
<dbReference type="PROSITE" id="PS50297">
    <property type="entry name" value="ANK_REP_REGION"/>
    <property type="match status" value="4"/>
</dbReference>
<keyword evidence="6" id="KW-1185">Reference proteome</keyword>
<dbReference type="Gene3D" id="1.25.40.20">
    <property type="entry name" value="Ankyrin repeat-containing domain"/>
    <property type="match status" value="4"/>
</dbReference>
<dbReference type="PANTHER" id="PTHR24198:SF165">
    <property type="entry name" value="ANKYRIN REPEAT-CONTAINING PROTEIN-RELATED"/>
    <property type="match status" value="1"/>
</dbReference>
<dbReference type="Proteomes" id="UP001162162">
    <property type="component" value="Unassembled WGS sequence"/>
</dbReference>
<dbReference type="PANTHER" id="PTHR24198">
    <property type="entry name" value="ANKYRIN REPEAT AND PROTEIN KINASE DOMAIN-CONTAINING PROTEIN"/>
    <property type="match status" value="1"/>
</dbReference>
<dbReference type="InterPro" id="IPR036770">
    <property type="entry name" value="Ankyrin_rpt-contain_sf"/>
</dbReference>
<dbReference type="SUPFAM" id="SSF52540">
    <property type="entry name" value="P-loop containing nucleoside triphosphate hydrolases"/>
    <property type="match status" value="1"/>
</dbReference>
<dbReference type="InterPro" id="IPR027417">
    <property type="entry name" value="P-loop_NTPase"/>
</dbReference>
<evidence type="ECO:0000256" key="2">
    <source>
        <dbReference type="ARBA" id="ARBA00023043"/>
    </source>
</evidence>
<evidence type="ECO:0000259" key="4">
    <source>
        <dbReference type="Pfam" id="PF05729"/>
    </source>
</evidence>
<evidence type="ECO:0000256" key="1">
    <source>
        <dbReference type="ARBA" id="ARBA00022737"/>
    </source>
</evidence>
<proteinExistence type="predicted"/>
<feature type="repeat" description="ANK" evidence="3">
    <location>
        <begin position="1401"/>
        <end position="1433"/>
    </location>
</feature>
<keyword evidence="2 3" id="KW-0040">ANK repeat</keyword>
<dbReference type="Pfam" id="PF12796">
    <property type="entry name" value="Ank_2"/>
    <property type="match status" value="3"/>
</dbReference>
<dbReference type="Pfam" id="PF13637">
    <property type="entry name" value="Ank_4"/>
    <property type="match status" value="1"/>
</dbReference>
<comment type="caution">
    <text evidence="5">The sequence shown here is derived from an EMBL/GenBank/DDBJ whole genome shotgun (WGS) entry which is preliminary data.</text>
</comment>
<dbReference type="SUPFAM" id="SSF48403">
    <property type="entry name" value="Ankyrin repeat"/>
    <property type="match status" value="3"/>
</dbReference>
<evidence type="ECO:0000313" key="6">
    <source>
        <dbReference type="Proteomes" id="UP001162162"/>
    </source>
</evidence>
<name>A0AAV8YDN6_9CUCU</name>
<feature type="repeat" description="ANK" evidence="3">
    <location>
        <begin position="1747"/>
        <end position="1772"/>
    </location>
</feature>
<sequence length="1821" mass="207918">MTSLIFRNVTDRYPEAAPASTIDCDMFQIEFFFDLTWREMPHMYIMKLRDGGVDYGRLYEQKIAALFSIRCALDTAISDFWMLSNINDFGAFDDIVLSVKYGDGSKKLFCIQLKHQENKSLLAKSLEYGEGNFSLPKYLDSYQRINKNFKKIDALKGVSMDQVYYILYTNSPLAREDQLTSIKLEKSEGLDLLKTSSSTSVSVFQIGNLESADSPLDENFLKKFFLYSRQASATFLDKLIKNEFDSHFEDISNTVIITVADYFVKWALGKKGKIKKIFKKDVQMKLLELLLSPHVVEPKPAVAKNIAFDLLNDTLTNFNVTPVAENTSLGNIFASISHVLQETCEMDLNLYGTWHTNLTYEQIDALKVKGKPKKQLINDALTEKSHLYFSAWQCKIVPLVINCDLSLNSIQEILLKFENVTKDLSFVLFSLHDINRLKQSLKVFNNFNDISDNTLINRNLENTFISLQGKGAIPLKEFKNEAQVLGEITPDIYNILLNGVLQIGESSEVESYYIKRYFQRPCLRFNVLHENNVLKERESDRSGDIFFVVEYIKNDFMLYEYKKNSVDFITYLKNCINDNFDDKKYIVNTPLPVTDQRLLTIIEQIHETKKKAVHVVKRQGNVLQWLYSKGSIEILRDFLLDSSQLEGDSQRFIPEDDVLKNYKSEINIISNNAGMGKTFMLRSLSNKFTANKWVCFINLNEHMLKISKLNQEPLDYIQYVMDSQIDTNDKIVQKLCKQIYRNRWNSKNVVWLLDGYDEVASDDTLEFLRQVKTMRNVKTWITTRPTYQKELEIEMDTLSSEITYFSKDDHVAFLWKYFETYQDPYSQEQIQYIINTIKKCATALDETFISIPLQTRMFAQIFGDDINHITEKETLTIVDLYNKFVDIKLKDYKSYEVTSLKKTLSKLALKLFFAEDQLDELLDFEELTEEAVTFQESYKKDSLVIGLNENGDAVFGHRTFAEFLAAQWLTKQIITRKGNCNLDWKPLVEKLFYVEMIPVRIFFDRILSQNLPLHLAVLNNDVEGVQRLLNEKTVARTWDILGRSALHLAVSYGKYYDLYVSSGINGLKNVGLHATITESKTGCKVNIPSVTTQLVVRIEITEMLLKWGVSNTTDFLFHYDAFDFAMKSCSLDAVNCLYTTFEKDDLYFEPNFNFKVFLYCIIYDNLHNIFSERKIYNFDVTTTPQWYEPMRHKLRDAFKHYNFNLLKLKYNDQYLTEIAALTGGKETLFELLQTGQLTVKDGFPVHRACYNGHSDIVNLLHGMGADVAKVDKDGWDPIFQAARRGRSDITYKFLKEGIGNKSTSMTPMHYACQGGHLECVKILTRYGVSATKTDGYGYTPLWYASLYGHVDVVAFSLVNLSATEVQAKNVQSLLNVVAAKGYSVQKLLDCGLLDVNNFDEDGNTPLILASKNGFPKIIRELSLGGCDLHLMKTESLSSLVNWAQLNNHIDFSIKCCKFHIGLRTCGGMTALHLAAMEGHVICVNELIECGANKDLENTLPVLNYSPLIWASITGQEAVVEALLTLKSDQKYSQSELEDAEIALLWASILGYVECLKVLLERVPNLEHLESSRNKDRIEQILMCEYGTSYNPVTRPFGAVKNLPLVLAAINDRASVIQGPEKGFPDSVRILVEAGADVNAKNERFLRLLPIAWASMYGRTDVVKYFLSIRTEEFANDRDVHLAVNWAALGDHLDCLKMLLDAGLDVDNTDDQMADSTPLISACEHGGTTRVIDELLARKCKVAVKNTDGLSALDFASRKRDFEVVKRLINSGAYQDWTIDRSCDLYKHLQAALEWAKVKGEDSMLYNLVELGISECGSGNGS</sequence>
<reference evidence="5" key="1">
    <citation type="journal article" date="2023" name="Insect Mol. Biol.">
        <title>Genome sequencing provides insights into the evolution of gene families encoding plant cell wall-degrading enzymes in longhorned beetles.</title>
        <authorList>
            <person name="Shin N.R."/>
            <person name="Okamura Y."/>
            <person name="Kirsch R."/>
            <person name="Pauchet Y."/>
        </authorList>
    </citation>
    <scope>NUCLEOTIDE SEQUENCE</scope>
    <source>
        <strain evidence="5">AMC_N1</strain>
    </source>
</reference>
<feature type="domain" description="NACHT" evidence="4">
    <location>
        <begin position="672"/>
        <end position="819"/>
    </location>
</feature>